<reference evidence="1" key="1">
    <citation type="submission" date="2022-04" db="EMBL/GenBank/DDBJ databases">
        <title>Genome of the entomopathogenic fungus Entomophthora muscae.</title>
        <authorList>
            <person name="Elya C."/>
            <person name="Lovett B.R."/>
            <person name="Lee E."/>
            <person name="Macias A.M."/>
            <person name="Hajek A.E."/>
            <person name="De Bivort B.L."/>
            <person name="Kasson M.T."/>
            <person name="De Fine Licht H.H."/>
            <person name="Stajich J.E."/>
        </authorList>
    </citation>
    <scope>NUCLEOTIDE SEQUENCE</scope>
    <source>
        <strain evidence="1">Berkeley</strain>
    </source>
</reference>
<evidence type="ECO:0000313" key="1">
    <source>
        <dbReference type="EMBL" id="KAJ9056840.1"/>
    </source>
</evidence>
<protein>
    <submittedName>
        <fullName evidence="1">Uncharacterized protein</fullName>
    </submittedName>
</protein>
<dbReference type="EMBL" id="QTSX02005864">
    <property type="protein sequence ID" value="KAJ9056840.1"/>
    <property type="molecule type" value="Genomic_DNA"/>
</dbReference>
<name>A0ACC2S3E9_9FUNG</name>
<gene>
    <name evidence="1" type="ORF">DSO57_1028739</name>
</gene>
<evidence type="ECO:0000313" key="2">
    <source>
        <dbReference type="Proteomes" id="UP001165960"/>
    </source>
</evidence>
<proteinExistence type="predicted"/>
<sequence>MIPKKLSKFFSYRYDKVPFWRRCIMRLPIQAFIYFLLIPVPLSVITSAYLLTVDKWSVMHSLLFVWSTCEIAFFISWKKQMQVPFKRKPFTGDQTARATLAKRFLAHAGNIQEAFAGWMHERPDEPLHIEYFKPLINFFFFDKKEEEMTLKEKVEAEEVYKLFNEKIPSNPDPSQPLKSFSFIDQTADDMPYHPKPLMLYLTVKALQTLTSSILYTLGFRRYVTRGLAYWFLPGNSPKPPVMYIHGLGMGYFVYLPTLHALLSSNPGRGVILVDLPHVGMAPVDVILNYDQTIKAVDAMFTRHRLEKVSLVGHSYGSLVASWLIQKRPQYLSHVHLVDPVCFMMWKHNLLYSFLFEEPKCIFHEFMRFALSKDPNISHTLSKEVYFYESMLFPEDITVPTTVFLADDEWIIDAVETKEYLEKRLPSHSNLVMMDTFHAGVVFQSDYYLELVSHI</sequence>
<dbReference type="Proteomes" id="UP001165960">
    <property type="component" value="Unassembled WGS sequence"/>
</dbReference>
<organism evidence="1 2">
    <name type="scientific">Entomophthora muscae</name>
    <dbReference type="NCBI Taxonomy" id="34485"/>
    <lineage>
        <taxon>Eukaryota</taxon>
        <taxon>Fungi</taxon>
        <taxon>Fungi incertae sedis</taxon>
        <taxon>Zoopagomycota</taxon>
        <taxon>Entomophthoromycotina</taxon>
        <taxon>Entomophthoromycetes</taxon>
        <taxon>Entomophthorales</taxon>
        <taxon>Entomophthoraceae</taxon>
        <taxon>Entomophthora</taxon>
    </lineage>
</organism>
<comment type="caution">
    <text evidence="1">The sequence shown here is derived from an EMBL/GenBank/DDBJ whole genome shotgun (WGS) entry which is preliminary data.</text>
</comment>
<keyword evidence="2" id="KW-1185">Reference proteome</keyword>
<accession>A0ACC2S3E9</accession>